<reference evidence="1" key="1">
    <citation type="submission" date="2014-11" db="EMBL/GenBank/DDBJ databases">
        <authorList>
            <person name="Amaro Gonzalez C."/>
        </authorList>
    </citation>
    <scope>NUCLEOTIDE SEQUENCE</scope>
</reference>
<evidence type="ECO:0000313" key="1">
    <source>
        <dbReference type="EMBL" id="JAG99607.1"/>
    </source>
</evidence>
<proteinExistence type="predicted"/>
<name>A0A0E9P6T1_ANGAN</name>
<protein>
    <submittedName>
        <fullName evidence="1">Uncharacterized protein</fullName>
    </submittedName>
</protein>
<accession>A0A0E9P6T1</accession>
<dbReference type="EMBL" id="GBXM01108969">
    <property type="protein sequence ID" value="JAG99607.1"/>
    <property type="molecule type" value="Transcribed_RNA"/>
</dbReference>
<organism evidence="1">
    <name type="scientific">Anguilla anguilla</name>
    <name type="common">European freshwater eel</name>
    <name type="synonym">Muraena anguilla</name>
    <dbReference type="NCBI Taxonomy" id="7936"/>
    <lineage>
        <taxon>Eukaryota</taxon>
        <taxon>Metazoa</taxon>
        <taxon>Chordata</taxon>
        <taxon>Craniata</taxon>
        <taxon>Vertebrata</taxon>
        <taxon>Euteleostomi</taxon>
        <taxon>Actinopterygii</taxon>
        <taxon>Neopterygii</taxon>
        <taxon>Teleostei</taxon>
        <taxon>Anguilliformes</taxon>
        <taxon>Anguillidae</taxon>
        <taxon>Anguilla</taxon>
    </lineage>
</organism>
<sequence>MMFQQSTFICEGWQDGTAK</sequence>
<dbReference type="AlphaFoldDB" id="A0A0E9P6T1"/>
<reference evidence="1" key="2">
    <citation type="journal article" date="2015" name="Fish Shellfish Immunol.">
        <title>Early steps in the European eel (Anguilla anguilla)-Vibrio vulnificus interaction in the gills: Role of the RtxA13 toxin.</title>
        <authorList>
            <person name="Callol A."/>
            <person name="Pajuelo D."/>
            <person name="Ebbesson L."/>
            <person name="Teles M."/>
            <person name="MacKenzie S."/>
            <person name="Amaro C."/>
        </authorList>
    </citation>
    <scope>NUCLEOTIDE SEQUENCE</scope>
</reference>